<sequence>MIVGSESISSASLRELNLPGPVSCYCGEGCRFHFGNEIFTSELKKRGFHFSLWKGTELVEQSFFAIQHDHGFIKFSAISPKWQIHCSNLYLQNNSSKKPLEDLIAAVLYCACVVFILCD</sequence>
<keyword evidence="2" id="KW-1185">Reference proteome</keyword>
<dbReference type="KEGG" id="cic:CICLE_v10010828mg"/>
<proteinExistence type="predicted"/>
<dbReference type="AlphaFoldDB" id="V4U1Y8"/>
<dbReference type="Gramene" id="ESR66848">
    <property type="protein sequence ID" value="ESR66848"/>
    <property type="gene ID" value="CICLE_v10010828mg"/>
</dbReference>
<dbReference type="EMBL" id="KI535697">
    <property type="protein sequence ID" value="ESR66848.1"/>
    <property type="molecule type" value="Genomic_DNA"/>
</dbReference>
<reference evidence="1 2" key="1">
    <citation type="submission" date="2013-10" db="EMBL/GenBank/DDBJ databases">
        <authorList>
            <consortium name="International Citrus Genome Consortium"/>
            <person name="Jenkins J."/>
            <person name="Schmutz J."/>
            <person name="Prochnik S."/>
            <person name="Rokhsar D."/>
            <person name="Gmitter F."/>
            <person name="Ollitrault P."/>
            <person name="Machado M."/>
            <person name="Talon M."/>
            <person name="Wincker P."/>
            <person name="Jaillon O."/>
            <person name="Morgante M."/>
        </authorList>
    </citation>
    <scope>NUCLEOTIDE SEQUENCE</scope>
    <source>
        <strain evidence="2">cv. Clemenules</strain>
    </source>
</reference>
<accession>V4U1Y8</accession>
<evidence type="ECO:0000313" key="1">
    <source>
        <dbReference type="EMBL" id="ESR66848.1"/>
    </source>
</evidence>
<evidence type="ECO:0000313" key="2">
    <source>
        <dbReference type="Proteomes" id="UP000030687"/>
    </source>
</evidence>
<protein>
    <submittedName>
        <fullName evidence="1">Uncharacterized protein</fullName>
    </submittedName>
</protein>
<gene>
    <name evidence="1" type="ORF">CICLE_v10010828mg</name>
</gene>
<dbReference type="Proteomes" id="UP000030687">
    <property type="component" value="Unassembled WGS sequence"/>
</dbReference>
<dbReference type="InParanoid" id="V4U1Y8"/>
<organism evidence="1 2">
    <name type="scientific">Citrus clementina</name>
    <name type="common">Clementine</name>
    <name type="synonym">Citrus deliciosa x Citrus sinensis</name>
    <dbReference type="NCBI Taxonomy" id="85681"/>
    <lineage>
        <taxon>Eukaryota</taxon>
        <taxon>Viridiplantae</taxon>
        <taxon>Streptophyta</taxon>
        <taxon>Embryophyta</taxon>
        <taxon>Tracheophyta</taxon>
        <taxon>Spermatophyta</taxon>
        <taxon>Magnoliopsida</taxon>
        <taxon>eudicotyledons</taxon>
        <taxon>Gunneridae</taxon>
        <taxon>Pentapetalae</taxon>
        <taxon>rosids</taxon>
        <taxon>malvids</taxon>
        <taxon>Sapindales</taxon>
        <taxon>Rutaceae</taxon>
        <taxon>Aurantioideae</taxon>
        <taxon>Citrus</taxon>
    </lineage>
</organism>
<name>V4U1Y8_CITCL</name>